<name>A0ABV0CV68_9SPHN</name>
<proteinExistence type="predicted"/>
<dbReference type="EMBL" id="JBDLBR010000002">
    <property type="protein sequence ID" value="MEN7536757.1"/>
    <property type="molecule type" value="Genomic_DNA"/>
</dbReference>
<evidence type="ECO:0000313" key="5">
    <source>
        <dbReference type="EMBL" id="MEN7536757.1"/>
    </source>
</evidence>
<keyword evidence="6" id="KW-1185">Reference proteome</keyword>
<keyword evidence="3" id="KW-0804">Transcription</keyword>
<organism evidence="5 6">
    <name type="scientific">Aurantiacibacter flavus</name>
    <dbReference type="NCBI Taxonomy" id="3145232"/>
    <lineage>
        <taxon>Bacteria</taxon>
        <taxon>Pseudomonadati</taxon>
        <taxon>Pseudomonadota</taxon>
        <taxon>Alphaproteobacteria</taxon>
        <taxon>Sphingomonadales</taxon>
        <taxon>Erythrobacteraceae</taxon>
        <taxon>Aurantiacibacter</taxon>
    </lineage>
</organism>
<gene>
    <name evidence="5" type="ORF">ABDJ38_06190</name>
</gene>
<reference evidence="5 6" key="1">
    <citation type="submission" date="2024-05" db="EMBL/GenBank/DDBJ databases">
        <authorList>
            <person name="Park S."/>
        </authorList>
    </citation>
    <scope>NUCLEOTIDE SEQUENCE [LARGE SCALE GENOMIC DNA]</scope>
    <source>
        <strain evidence="5 6">DGU5</strain>
    </source>
</reference>
<keyword evidence="2" id="KW-0238">DNA-binding</keyword>
<evidence type="ECO:0000256" key="3">
    <source>
        <dbReference type="ARBA" id="ARBA00023163"/>
    </source>
</evidence>
<dbReference type="InterPro" id="IPR036390">
    <property type="entry name" value="WH_DNA-bd_sf"/>
</dbReference>
<protein>
    <submittedName>
        <fullName evidence="5">MarR family transcriptional regulator</fullName>
    </submittedName>
</protein>
<feature type="domain" description="HTH marR-type" evidence="4">
    <location>
        <begin position="179"/>
        <end position="307"/>
    </location>
</feature>
<evidence type="ECO:0000313" key="6">
    <source>
        <dbReference type="Proteomes" id="UP001484535"/>
    </source>
</evidence>
<dbReference type="SMART" id="SM00347">
    <property type="entry name" value="HTH_MARR"/>
    <property type="match status" value="2"/>
</dbReference>
<keyword evidence="1" id="KW-0805">Transcription regulation</keyword>
<dbReference type="InterPro" id="IPR036388">
    <property type="entry name" value="WH-like_DNA-bd_sf"/>
</dbReference>
<dbReference type="PANTHER" id="PTHR42756">
    <property type="entry name" value="TRANSCRIPTIONAL REGULATOR, MARR"/>
    <property type="match status" value="1"/>
</dbReference>
<sequence>MAGDKNGDHALLAGIQKDLLSPRILVLKRLLEQSARTDFAGLEPENAFARRILFALFRNRESRVFELAYTLGSDMAQVSRGLATLRKDGLVNTRRQRDPYTLTSEGEKLGKQLFVIAEQREARLLRGLETGEIIELVAMLIHLQGRANVLLAEELALARSEGEPSELPAAQTEFATRVHPLLSNLANTVLRTATAAFKRLAGASQFEWRVLVNMAERPAIPFAGLVQHIGVDKGQLSRTLNALEKSGLVVRTEDASGGPRRLDLTAKGRRVYRLMLTDSEQRNAHMIEGLRPVHLERLRAQLDRLIANAVTMAPET</sequence>
<dbReference type="PANTHER" id="PTHR42756:SF1">
    <property type="entry name" value="TRANSCRIPTIONAL REPRESSOR OF EMRAB OPERON"/>
    <property type="match status" value="1"/>
</dbReference>
<dbReference type="InterPro" id="IPR000835">
    <property type="entry name" value="HTH_MarR-typ"/>
</dbReference>
<dbReference type="PROSITE" id="PS50995">
    <property type="entry name" value="HTH_MARR_2"/>
    <property type="match status" value="1"/>
</dbReference>
<evidence type="ECO:0000256" key="1">
    <source>
        <dbReference type="ARBA" id="ARBA00023015"/>
    </source>
</evidence>
<dbReference type="Gene3D" id="1.10.10.10">
    <property type="entry name" value="Winged helix-like DNA-binding domain superfamily/Winged helix DNA-binding domain"/>
    <property type="match status" value="2"/>
</dbReference>
<accession>A0ABV0CV68</accession>
<dbReference type="SUPFAM" id="SSF46785">
    <property type="entry name" value="Winged helix' DNA-binding domain"/>
    <property type="match status" value="2"/>
</dbReference>
<evidence type="ECO:0000256" key="2">
    <source>
        <dbReference type="ARBA" id="ARBA00023125"/>
    </source>
</evidence>
<dbReference type="Proteomes" id="UP001484535">
    <property type="component" value="Unassembled WGS sequence"/>
</dbReference>
<evidence type="ECO:0000259" key="4">
    <source>
        <dbReference type="PROSITE" id="PS50995"/>
    </source>
</evidence>
<dbReference type="RefSeq" id="WP_346784208.1">
    <property type="nucleotide sequence ID" value="NZ_JBDLBR010000002.1"/>
</dbReference>
<dbReference type="Pfam" id="PF12802">
    <property type="entry name" value="MarR_2"/>
    <property type="match status" value="1"/>
</dbReference>
<comment type="caution">
    <text evidence="5">The sequence shown here is derived from an EMBL/GenBank/DDBJ whole genome shotgun (WGS) entry which is preliminary data.</text>
</comment>